<dbReference type="InterPro" id="IPR014911">
    <property type="entry name" value="PilS_N"/>
</dbReference>
<keyword evidence="1" id="KW-1133">Transmembrane helix</keyword>
<evidence type="ECO:0000313" key="4">
    <source>
        <dbReference type="Proteomes" id="UP000292087"/>
    </source>
</evidence>
<proteinExistence type="predicted"/>
<reference evidence="3 4" key="1">
    <citation type="submission" date="2019-02" db="EMBL/GenBank/DDBJ databases">
        <title>WGS of Pseudoxanthomonas species novum from clinical isolates.</title>
        <authorList>
            <person name="Bernier A.-M."/>
            <person name="Bernard K."/>
            <person name="Vachon A."/>
        </authorList>
    </citation>
    <scope>NUCLEOTIDE SEQUENCE [LARGE SCALE GENOMIC DNA]</scope>
    <source>
        <strain evidence="3 4">NML140781</strain>
    </source>
</reference>
<feature type="transmembrane region" description="Helical" evidence="1">
    <location>
        <begin position="20"/>
        <end position="42"/>
    </location>
</feature>
<protein>
    <submittedName>
        <fullName evidence="3">Large tegument protein</fullName>
    </submittedName>
</protein>
<dbReference type="Gene3D" id="3.30.1690.10">
    <property type="entry name" value="TcpA-like pilin"/>
    <property type="match status" value="1"/>
</dbReference>
<dbReference type="SUPFAM" id="SSF54523">
    <property type="entry name" value="Pili subunits"/>
    <property type="match status" value="1"/>
</dbReference>
<gene>
    <name evidence="3" type="ORF">EA656_07610</name>
</gene>
<dbReference type="EMBL" id="SHMF01000002">
    <property type="protein sequence ID" value="TAA35550.1"/>
    <property type="molecule type" value="Genomic_DNA"/>
</dbReference>
<sequence>MSAPRPTKLARACAHAHGFALVEVLLVLGVASAMAAAGWLIFGPTSVAADVKQTQLDFSETANAIDRSLGILGGYSGLSSSLVQSDDLAAQRLRQGDALRNVWGGSVSFVANTVRRGNDSFLVETREVPKAACARLVAAMSGDPAVWDAQVDGESVYVGNRYDPATAAAACQAHGGDRMGFVYFSGLASGSSVAVSAIALPPAPVGVTPASPTTPVAPVDGAPSVGDAAPGAAGVVSPGTPAAPPPAVPVAPPAPVVPQTPQPTPAVPPPSTPTVLPVCTVPPTQAQNVNCPAGQVGTVTQQRVGYCGEVGGPYEAWATGVYGPWATVSSTCAPACVAPSSTSVAITRPAPVESQSLGCPTGQTGSIVQQRTRVETGTRTTSWACPAATGSPVSSTSDSWSGTYSAASGWVITSNTCTTPAPPAKTYPSYSGRSWVSWGDGGLYGWGVFCAPSQYYADQTHCTQSVNTNDDATFSPVLPQEQALTSERRSCIAALQQRLSPMPGFGYTPSNGPVDWPSECACEVVGAGSAFYWQVTGASDWSAYEFKCP</sequence>
<keyword evidence="1" id="KW-0812">Transmembrane</keyword>
<dbReference type="Pfam" id="PF08805">
    <property type="entry name" value="PilS"/>
    <property type="match status" value="1"/>
</dbReference>
<evidence type="ECO:0000313" key="3">
    <source>
        <dbReference type="EMBL" id="TAA35550.1"/>
    </source>
</evidence>
<organism evidence="3 4">
    <name type="scientific">Pseudoxanthomonas winnipegensis</name>
    <dbReference type="NCBI Taxonomy" id="2480810"/>
    <lineage>
        <taxon>Bacteria</taxon>
        <taxon>Pseudomonadati</taxon>
        <taxon>Pseudomonadota</taxon>
        <taxon>Gammaproteobacteria</taxon>
        <taxon>Lysobacterales</taxon>
        <taxon>Lysobacteraceae</taxon>
        <taxon>Pseudoxanthomonas</taxon>
    </lineage>
</organism>
<keyword evidence="1" id="KW-0472">Membrane</keyword>
<dbReference type="AlphaFoldDB" id="A0A4Q8LUF6"/>
<evidence type="ECO:0000256" key="1">
    <source>
        <dbReference type="SAM" id="Phobius"/>
    </source>
</evidence>
<evidence type="ECO:0000259" key="2">
    <source>
        <dbReference type="Pfam" id="PF08805"/>
    </source>
</evidence>
<dbReference type="InterPro" id="IPR045584">
    <property type="entry name" value="Pilin-like"/>
</dbReference>
<accession>A0A4Q8LUF6</accession>
<name>A0A4Q8LUF6_9GAMM</name>
<comment type="caution">
    <text evidence="3">The sequence shown here is derived from an EMBL/GenBank/DDBJ whole genome shotgun (WGS) entry which is preliminary data.</text>
</comment>
<dbReference type="Proteomes" id="UP000292087">
    <property type="component" value="Unassembled WGS sequence"/>
</dbReference>
<feature type="domain" description="Type 4 secretion system PilS N-terminal" evidence="2">
    <location>
        <begin position="82"/>
        <end position="175"/>
    </location>
</feature>